<dbReference type="RefSeq" id="WP_055359069.1">
    <property type="nucleotide sequence ID" value="NZ_JARTLB010000110.1"/>
</dbReference>
<evidence type="ECO:0000313" key="4">
    <source>
        <dbReference type="Proteomes" id="UP000075517"/>
    </source>
</evidence>
<reference evidence="2 5" key="2">
    <citation type="submission" date="2016-03" db="EMBL/GenBank/DDBJ databases">
        <title>Spore heat resistance.</title>
        <authorList>
            <person name="Boekhorst J."/>
            <person name="Berendsen E.M."/>
            <person name="Wells-Bennik M.H."/>
            <person name="Kuipers O.P."/>
        </authorList>
    </citation>
    <scope>NUCLEOTIDE SEQUENCE [LARGE SCALE GENOMIC DNA]</scope>
    <source>
        <strain evidence="2 5">GS8</strain>
    </source>
</reference>
<dbReference type="EMBL" id="LQYY01000155">
    <property type="protein sequence ID" value="KYD30745.1"/>
    <property type="molecule type" value="Genomic_DNA"/>
</dbReference>
<dbReference type="OrthoDB" id="9808428at2"/>
<comment type="caution">
    <text evidence="3">The sequence shown here is derived from an EMBL/GenBank/DDBJ whole genome shotgun (WGS) entry which is preliminary data.</text>
</comment>
<dbReference type="Proteomes" id="UP000075517">
    <property type="component" value="Unassembled WGS sequence"/>
</dbReference>
<proteinExistence type="predicted"/>
<accession>A0A150N209</accession>
<dbReference type="Proteomes" id="UP000773850">
    <property type="component" value="Unassembled WGS sequence"/>
</dbReference>
<evidence type="ECO:0000313" key="2">
    <source>
        <dbReference type="EMBL" id="KAF6512620.1"/>
    </source>
</evidence>
<sequence>MKIESGKEGDFVNVPGKQAVSLEEFYRMRETTDRVLEYIDGAVLMSPSPSTQHQRISGRLHVQLFHFLEGKPCEVFHAPFDIELKNERIEGKKIVVPDLTVICDRSGLTDTKFVGVPTLIMEILSPSNQAYDLVFKLNLYMQYGVYEYWIVNPMHRVVQIYSLNDNGQYEQAGVWKETGMACSRVLDGFFVDVEQLFRP</sequence>
<dbReference type="PANTHER" id="PTHR34107:SF4">
    <property type="entry name" value="SLL1222 PROTEIN"/>
    <property type="match status" value="1"/>
</dbReference>
<evidence type="ECO:0000259" key="1">
    <source>
        <dbReference type="Pfam" id="PF05685"/>
    </source>
</evidence>
<evidence type="ECO:0000313" key="5">
    <source>
        <dbReference type="Proteomes" id="UP000773850"/>
    </source>
</evidence>
<dbReference type="PANTHER" id="PTHR34107">
    <property type="entry name" value="SLL0198 PROTEIN-RELATED"/>
    <property type="match status" value="1"/>
</dbReference>
<dbReference type="PATRIC" id="fig|1422.17.peg.2298"/>
<keyword evidence="5" id="KW-1185">Reference proteome</keyword>
<dbReference type="InterPro" id="IPR011335">
    <property type="entry name" value="Restrct_endonuc-II-like"/>
</dbReference>
<dbReference type="AlphaFoldDB" id="A0A150N209"/>
<dbReference type="InterPro" id="IPR012296">
    <property type="entry name" value="Nuclease_put_TT1808"/>
</dbReference>
<reference evidence="3 4" key="1">
    <citation type="submission" date="2016-01" db="EMBL/GenBank/DDBJ databases">
        <title>Draft Genome Sequences of Seven Thermophilic Sporeformers Isolated from Foods.</title>
        <authorList>
            <person name="Berendsen E.M."/>
            <person name="Wells-Bennik M.H."/>
            <person name="Krawcyk A.O."/>
            <person name="De Jong A."/>
            <person name="Holsappel S."/>
            <person name="Eijlander R.T."/>
            <person name="Kuipers O.P."/>
        </authorList>
    </citation>
    <scope>NUCLEOTIDE SEQUENCE [LARGE SCALE GENOMIC DNA]</scope>
    <source>
        <strain evidence="3 4">B4114</strain>
    </source>
</reference>
<evidence type="ECO:0000313" key="3">
    <source>
        <dbReference type="EMBL" id="KYD30745.1"/>
    </source>
</evidence>
<organism evidence="3 4">
    <name type="scientific">Geobacillus stearothermophilus</name>
    <name type="common">Bacillus stearothermophilus</name>
    <dbReference type="NCBI Taxonomy" id="1422"/>
    <lineage>
        <taxon>Bacteria</taxon>
        <taxon>Bacillati</taxon>
        <taxon>Bacillota</taxon>
        <taxon>Bacilli</taxon>
        <taxon>Bacillales</taxon>
        <taxon>Anoxybacillaceae</taxon>
        <taxon>Geobacillus</taxon>
    </lineage>
</organism>
<gene>
    <name evidence="3" type="ORF">B4114_2934</name>
    <name evidence="2" type="ORF">GS8_99</name>
</gene>
<dbReference type="Gene3D" id="3.90.1570.10">
    <property type="entry name" value="tt1808, chain A"/>
    <property type="match status" value="1"/>
</dbReference>
<dbReference type="InterPro" id="IPR008538">
    <property type="entry name" value="Uma2"/>
</dbReference>
<name>A0A150N209_GEOSE</name>
<feature type="domain" description="Putative restriction endonuclease" evidence="1">
    <location>
        <begin position="22"/>
        <end position="189"/>
    </location>
</feature>
<dbReference type="CDD" id="cd06260">
    <property type="entry name" value="DUF820-like"/>
    <property type="match status" value="1"/>
</dbReference>
<dbReference type="EMBL" id="LUCS01000003">
    <property type="protein sequence ID" value="KAF6512620.1"/>
    <property type="molecule type" value="Genomic_DNA"/>
</dbReference>
<dbReference type="Pfam" id="PF05685">
    <property type="entry name" value="Uma2"/>
    <property type="match status" value="1"/>
</dbReference>
<protein>
    <recommendedName>
        <fullName evidence="1">Putative restriction endonuclease domain-containing protein</fullName>
    </recommendedName>
</protein>
<dbReference type="SUPFAM" id="SSF52980">
    <property type="entry name" value="Restriction endonuclease-like"/>
    <property type="match status" value="1"/>
</dbReference>